<gene>
    <name evidence="3" type="ORF">HYC85_024225</name>
</gene>
<dbReference type="Proteomes" id="UP000593564">
    <property type="component" value="Unassembled WGS sequence"/>
</dbReference>
<name>A0A7J7G7J0_CAMSI</name>
<sequence>MNSHEISSDKVTMATVISACAHIGALNFGKEIHLYVMQNEFDLDAYFGVALVDMYAKCGSLDRSPLVFFKLREKNLFSWNSIIEGLVIHGYAEEALAMFSRMEGKKIKPNVFLIIACTHARLVEEGPRRFLNMTCDFSIPPEIQHYGCMVDLLCKVGLIKDALELIQSIGCKLYKNLEIAQAAVNKLMVLEPNNSGCYTLLVNMYAKSNQWNKVAKIRSTMKVQGVEKTCPGSNWIKMDSKIHLFEASDKSHPYLAKIYVVLSELNGQLKLASYQPKVGYNWALETGWRHVSNSSFGMAANKHFYKLKLLLNYSFASDQARDQAWSFCLDSILSANLCAFRGGSRYV</sequence>
<dbReference type="InterPro" id="IPR046960">
    <property type="entry name" value="PPR_At4g14850-like_plant"/>
</dbReference>
<evidence type="ECO:0000256" key="2">
    <source>
        <dbReference type="PROSITE-ProRule" id="PRU00708"/>
    </source>
</evidence>
<dbReference type="PROSITE" id="PS51375">
    <property type="entry name" value="PPR"/>
    <property type="match status" value="2"/>
</dbReference>
<proteinExistence type="predicted"/>
<evidence type="ECO:0000313" key="4">
    <source>
        <dbReference type="Proteomes" id="UP000593564"/>
    </source>
</evidence>
<reference evidence="4" key="1">
    <citation type="journal article" date="2020" name="Nat. Commun.">
        <title>Genome assembly of wild tea tree DASZ reveals pedigree and selection history of tea varieties.</title>
        <authorList>
            <person name="Zhang W."/>
            <person name="Zhang Y."/>
            <person name="Qiu H."/>
            <person name="Guo Y."/>
            <person name="Wan H."/>
            <person name="Zhang X."/>
            <person name="Scossa F."/>
            <person name="Alseekh S."/>
            <person name="Zhang Q."/>
            <person name="Wang P."/>
            <person name="Xu L."/>
            <person name="Schmidt M.H."/>
            <person name="Jia X."/>
            <person name="Li D."/>
            <person name="Zhu A."/>
            <person name="Guo F."/>
            <person name="Chen W."/>
            <person name="Ni D."/>
            <person name="Usadel B."/>
            <person name="Fernie A.R."/>
            <person name="Wen W."/>
        </authorList>
    </citation>
    <scope>NUCLEOTIDE SEQUENCE [LARGE SCALE GENOMIC DNA]</scope>
    <source>
        <strain evidence="4">cv. G240</strain>
    </source>
</reference>
<dbReference type="PANTHER" id="PTHR47926">
    <property type="entry name" value="PENTATRICOPEPTIDE REPEAT-CONTAINING PROTEIN"/>
    <property type="match status" value="1"/>
</dbReference>
<dbReference type="PANTHER" id="PTHR47926:SF376">
    <property type="entry name" value="TETRATRICOPEPTIDE-LIKE HELICAL DOMAIN SUPERFAMILY"/>
    <property type="match status" value="1"/>
</dbReference>
<evidence type="ECO:0008006" key="5">
    <source>
        <dbReference type="Google" id="ProtNLM"/>
    </source>
</evidence>
<keyword evidence="4" id="KW-1185">Reference proteome</keyword>
<dbReference type="AlphaFoldDB" id="A0A7J7G7J0"/>
<dbReference type="InterPro" id="IPR002885">
    <property type="entry name" value="PPR_rpt"/>
</dbReference>
<evidence type="ECO:0000313" key="3">
    <source>
        <dbReference type="EMBL" id="KAF5936719.1"/>
    </source>
</evidence>
<dbReference type="Gene3D" id="1.25.40.10">
    <property type="entry name" value="Tetratricopeptide repeat domain"/>
    <property type="match status" value="1"/>
</dbReference>
<organism evidence="3 4">
    <name type="scientific">Camellia sinensis</name>
    <name type="common">Tea plant</name>
    <name type="synonym">Thea sinensis</name>
    <dbReference type="NCBI Taxonomy" id="4442"/>
    <lineage>
        <taxon>Eukaryota</taxon>
        <taxon>Viridiplantae</taxon>
        <taxon>Streptophyta</taxon>
        <taxon>Embryophyta</taxon>
        <taxon>Tracheophyta</taxon>
        <taxon>Spermatophyta</taxon>
        <taxon>Magnoliopsida</taxon>
        <taxon>eudicotyledons</taxon>
        <taxon>Gunneridae</taxon>
        <taxon>Pentapetalae</taxon>
        <taxon>asterids</taxon>
        <taxon>Ericales</taxon>
        <taxon>Theaceae</taxon>
        <taxon>Camellia</taxon>
    </lineage>
</organism>
<dbReference type="InterPro" id="IPR011990">
    <property type="entry name" value="TPR-like_helical_dom_sf"/>
</dbReference>
<dbReference type="InterPro" id="IPR046848">
    <property type="entry name" value="E_motif"/>
</dbReference>
<feature type="repeat" description="PPR" evidence="2">
    <location>
        <begin position="75"/>
        <end position="109"/>
    </location>
</feature>
<accession>A0A7J7G7J0</accession>
<keyword evidence="1" id="KW-0677">Repeat</keyword>
<dbReference type="Pfam" id="PF20431">
    <property type="entry name" value="E_motif"/>
    <property type="match status" value="1"/>
</dbReference>
<reference evidence="3 4" key="2">
    <citation type="submission" date="2020-07" db="EMBL/GenBank/DDBJ databases">
        <title>Genome assembly of wild tea tree DASZ reveals pedigree and selection history of tea varieties.</title>
        <authorList>
            <person name="Zhang W."/>
        </authorList>
    </citation>
    <scope>NUCLEOTIDE SEQUENCE [LARGE SCALE GENOMIC DNA]</scope>
    <source>
        <strain evidence="4">cv. G240</strain>
        <tissue evidence="3">Leaf</tissue>
    </source>
</reference>
<feature type="repeat" description="PPR" evidence="2">
    <location>
        <begin position="194"/>
        <end position="228"/>
    </location>
</feature>
<protein>
    <recommendedName>
        <fullName evidence="5">Pentatricopeptide repeat-containing protein</fullName>
    </recommendedName>
</protein>
<comment type="caution">
    <text evidence="3">The sequence shown here is derived from an EMBL/GenBank/DDBJ whole genome shotgun (WGS) entry which is preliminary data.</text>
</comment>
<dbReference type="Pfam" id="PF13041">
    <property type="entry name" value="PPR_2"/>
    <property type="match status" value="1"/>
</dbReference>
<dbReference type="EMBL" id="JACBKZ010000012">
    <property type="protein sequence ID" value="KAF5936719.1"/>
    <property type="molecule type" value="Genomic_DNA"/>
</dbReference>
<evidence type="ECO:0000256" key="1">
    <source>
        <dbReference type="ARBA" id="ARBA00022737"/>
    </source>
</evidence>
<dbReference type="Pfam" id="PF01535">
    <property type="entry name" value="PPR"/>
    <property type="match status" value="1"/>
</dbReference>
<dbReference type="NCBIfam" id="TIGR00756">
    <property type="entry name" value="PPR"/>
    <property type="match status" value="1"/>
</dbReference>
<dbReference type="GO" id="GO:0009451">
    <property type="term" value="P:RNA modification"/>
    <property type="evidence" value="ECO:0007669"/>
    <property type="project" value="InterPro"/>
</dbReference>
<dbReference type="FunFam" id="1.25.40.10:FF:000090">
    <property type="entry name" value="Pentatricopeptide repeat-containing protein, chloroplastic"/>
    <property type="match status" value="1"/>
</dbReference>
<dbReference type="GO" id="GO:0003723">
    <property type="term" value="F:RNA binding"/>
    <property type="evidence" value="ECO:0007669"/>
    <property type="project" value="InterPro"/>
</dbReference>